<dbReference type="GO" id="GO:0061631">
    <property type="term" value="F:ubiquitin conjugating enzyme activity"/>
    <property type="evidence" value="ECO:0007669"/>
    <property type="project" value="TreeGrafter"/>
</dbReference>
<reference evidence="5 6" key="1">
    <citation type="journal article" date="2018" name="Mol. Biol. Evol.">
        <title>Broad Genomic Sampling Reveals a Smut Pathogenic Ancestry of the Fungal Clade Ustilaginomycotina.</title>
        <authorList>
            <person name="Kijpornyongpan T."/>
            <person name="Mondo S.J."/>
            <person name="Barry K."/>
            <person name="Sandor L."/>
            <person name="Lee J."/>
            <person name="Lipzen A."/>
            <person name="Pangilinan J."/>
            <person name="LaButti K."/>
            <person name="Hainaut M."/>
            <person name="Henrissat B."/>
            <person name="Grigoriev I.V."/>
            <person name="Spatafora J.W."/>
            <person name="Aime M.C."/>
        </authorList>
    </citation>
    <scope>NUCLEOTIDE SEQUENCE [LARGE SCALE GENOMIC DNA]</scope>
    <source>
        <strain evidence="5 6">MCA 3882</strain>
    </source>
</reference>
<dbReference type="PROSITE" id="PS50127">
    <property type="entry name" value="UBC_2"/>
    <property type="match status" value="1"/>
</dbReference>
<dbReference type="InParanoid" id="A0A316V888"/>
<dbReference type="AlphaFoldDB" id="A0A316V888"/>
<evidence type="ECO:0000256" key="2">
    <source>
        <dbReference type="ARBA" id="ARBA00022786"/>
    </source>
</evidence>
<dbReference type="PANTHER" id="PTHR46116:SF15">
    <property type="entry name" value="(E3-INDEPENDENT) E2 UBIQUITIN-CONJUGATING ENZYME"/>
    <property type="match status" value="1"/>
</dbReference>
<feature type="region of interest" description="Disordered" evidence="3">
    <location>
        <begin position="591"/>
        <end position="628"/>
    </location>
</feature>
<evidence type="ECO:0000256" key="3">
    <source>
        <dbReference type="SAM" id="MobiDB-lite"/>
    </source>
</evidence>
<dbReference type="OrthoDB" id="1926878at2759"/>
<feature type="compositionally biased region" description="Acidic residues" evidence="3">
    <location>
        <begin position="591"/>
        <end position="606"/>
    </location>
</feature>
<evidence type="ECO:0000256" key="1">
    <source>
        <dbReference type="ARBA" id="ARBA00022679"/>
    </source>
</evidence>
<dbReference type="Gene3D" id="3.10.110.10">
    <property type="entry name" value="Ubiquitin Conjugating Enzyme"/>
    <property type="match status" value="1"/>
</dbReference>
<dbReference type="InterPro" id="IPR000608">
    <property type="entry name" value="UBC"/>
</dbReference>
<accession>A0A316V888</accession>
<dbReference type="Proteomes" id="UP000245771">
    <property type="component" value="Unassembled WGS sequence"/>
</dbReference>
<dbReference type="CDD" id="cd23837">
    <property type="entry name" value="UBCc_UBE2O"/>
    <property type="match status" value="1"/>
</dbReference>
<dbReference type="STRING" id="1280837.A0A316V888"/>
<dbReference type="RefSeq" id="XP_025352993.1">
    <property type="nucleotide sequence ID" value="XM_025499386.1"/>
</dbReference>
<dbReference type="EMBL" id="KZ819605">
    <property type="protein sequence ID" value="PWN32691.1"/>
    <property type="molecule type" value="Genomic_DNA"/>
</dbReference>
<evidence type="ECO:0000259" key="4">
    <source>
        <dbReference type="PROSITE" id="PS50127"/>
    </source>
</evidence>
<dbReference type="SUPFAM" id="SSF54495">
    <property type="entry name" value="UBC-like"/>
    <property type="match status" value="1"/>
</dbReference>
<dbReference type="Pfam" id="PF00179">
    <property type="entry name" value="UQ_con"/>
    <property type="match status" value="1"/>
</dbReference>
<dbReference type="InterPro" id="IPR016135">
    <property type="entry name" value="UBQ-conjugating_enzyme/RWD"/>
</dbReference>
<evidence type="ECO:0000313" key="6">
    <source>
        <dbReference type="Proteomes" id="UP000245771"/>
    </source>
</evidence>
<protein>
    <recommendedName>
        <fullName evidence="4">UBC core domain-containing protein</fullName>
    </recommendedName>
</protein>
<keyword evidence="6" id="KW-1185">Reference proteome</keyword>
<dbReference type="GeneID" id="37021167"/>
<proteinExistence type="predicted"/>
<dbReference type="PANTHER" id="PTHR46116">
    <property type="entry name" value="(E3-INDEPENDENT) E2 UBIQUITIN-CONJUGATING ENZYME"/>
    <property type="match status" value="1"/>
</dbReference>
<dbReference type="SMART" id="SM00212">
    <property type="entry name" value="UBCc"/>
    <property type="match status" value="1"/>
</dbReference>
<evidence type="ECO:0000313" key="5">
    <source>
        <dbReference type="EMBL" id="PWN32691.1"/>
    </source>
</evidence>
<keyword evidence="2" id="KW-0833">Ubl conjugation pathway</keyword>
<sequence>MSEKLLEPFDIVRVLKKKDGKNNSKRNTKEEDNGELYGTVARVWHHEFETLPIESLGFVDQTGVGRALIKGEYGVEVFPIKERIIVDGSCLELLGRDFEFGDLCKMDATSNIGGSSPISEGMSGIVTNVETELELRHVITDELVGKRIPADKVRPAEYVSVGDIVLHNNWVGVVKDKFDEVLCETDEVKGLIRYGTPSSVGGFKCGYTERIGTEASESGPAFCRFRYNPRFVEARQTTICVDWLAKNGKLTLQQCAQSPMPKPIWTELDELIILKTSLKPKYELDSQVIFASQSAAKEYNFQPSRHVQHSHLGTHKAQCNVMRVTAMYSMVTVMWQDGRTSKHPSINLIPQILDIGEMELWKGCHVLYTSIDGKDRGAVVESANVAERTANLYLYNDDEQTKGKASTENDPITASTFEIKTTRSLASGRTLRRGSVVMLTDSVQAYAPPLTNIIGISSYADEEWGRHLIEASIGAMSSIGCEMMSKKKQGELNVQKKPRTASDAHEIDWLGIVVDMQPDGTIIVQLPAGRNISVTMDKVSLLVSLTDDDDSDIGDLSDDDDDDDDDSIMMDFLDDNIPWTTEDGAAVENANADEWEDDDQMDDEPEVGGKKTDAADEESLDTPEKAADYRNNKSDVPIFEILEQAPNDHFFKKSNFESTSHSKMFLSHLRKEYQILQSSLPDTIFVKAYEDRADLLRVLIIGSKGTPYEDAPILIDFYLKPSYPFEPPRAHFHSWTDGHGRLSPNLYEEGMVCLSLLNTWTGEGVEKWHPNKSTLLQVFISIQALVLVAEPYFTEAGFDLKERTDEVNLSSRQYSERAYILARRSIWHALKFPIPGLEKDVKTIYNESKLQEIKLNMQKSITDDRLTKNVGANGKQLASWCDNVTLSKGGQISLQKILSELEKLNVVS</sequence>
<keyword evidence="1" id="KW-0808">Transferase</keyword>
<gene>
    <name evidence="5" type="ORF">FA14DRAFT_162017</name>
</gene>
<feature type="domain" description="UBC core" evidence="4">
    <location>
        <begin position="664"/>
        <end position="827"/>
    </location>
</feature>
<name>A0A316V888_9BASI</name>
<organism evidence="5 6">
    <name type="scientific">Meira miltonrushii</name>
    <dbReference type="NCBI Taxonomy" id="1280837"/>
    <lineage>
        <taxon>Eukaryota</taxon>
        <taxon>Fungi</taxon>
        <taxon>Dikarya</taxon>
        <taxon>Basidiomycota</taxon>
        <taxon>Ustilaginomycotina</taxon>
        <taxon>Exobasidiomycetes</taxon>
        <taxon>Exobasidiales</taxon>
        <taxon>Brachybasidiaceae</taxon>
        <taxon>Meira</taxon>
    </lineage>
</organism>